<evidence type="ECO:0000313" key="1">
    <source>
        <dbReference type="EMBL" id="GJN16442.1"/>
    </source>
</evidence>
<dbReference type="Proteomes" id="UP001054889">
    <property type="component" value="Unassembled WGS sequence"/>
</dbReference>
<name>A0AAV5E165_ELECO</name>
<proteinExistence type="predicted"/>
<dbReference type="EMBL" id="BQKI01000072">
    <property type="protein sequence ID" value="GJN16442.1"/>
    <property type="molecule type" value="Genomic_DNA"/>
</dbReference>
<reference evidence="1" key="2">
    <citation type="submission" date="2021-12" db="EMBL/GenBank/DDBJ databases">
        <title>Resequencing data analysis of finger millet.</title>
        <authorList>
            <person name="Hatakeyama M."/>
            <person name="Aluri S."/>
            <person name="Balachadran M.T."/>
            <person name="Sivarajan S.R."/>
            <person name="Poveda L."/>
            <person name="Shimizu-Inatsugi R."/>
            <person name="Schlapbach R."/>
            <person name="Sreeman S.M."/>
            <person name="Shimizu K.K."/>
        </authorList>
    </citation>
    <scope>NUCLEOTIDE SEQUENCE</scope>
</reference>
<reference evidence="1" key="1">
    <citation type="journal article" date="2018" name="DNA Res.">
        <title>Multiple hybrid de novo genome assembly of finger millet, an orphan allotetraploid crop.</title>
        <authorList>
            <person name="Hatakeyama M."/>
            <person name="Aluri S."/>
            <person name="Balachadran M.T."/>
            <person name="Sivarajan S.R."/>
            <person name="Patrignani A."/>
            <person name="Gruter S."/>
            <person name="Poveda L."/>
            <person name="Shimizu-Inatsugi R."/>
            <person name="Baeten J."/>
            <person name="Francoijs K.J."/>
            <person name="Nataraja K.N."/>
            <person name="Reddy Y.A.N."/>
            <person name="Phadnis S."/>
            <person name="Ravikumar R.L."/>
            <person name="Schlapbach R."/>
            <person name="Sreeman S.M."/>
            <person name="Shimizu K.K."/>
        </authorList>
    </citation>
    <scope>NUCLEOTIDE SEQUENCE</scope>
</reference>
<protein>
    <submittedName>
        <fullName evidence="1">Uncharacterized protein</fullName>
    </submittedName>
</protein>
<comment type="caution">
    <text evidence="1">The sequence shown here is derived from an EMBL/GenBank/DDBJ whole genome shotgun (WGS) entry which is preliminary data.</text>
</comment>
<evidence type="ECO:0000313" key="2">
    <source>
        <dbReference type="Proteomes" id="UP001054889"/>
    </source>
</evidence>
<dbReference type="AlphaFoldDB" id="A0AAV5E165"/>
<sequence>MFRNKVLVRAAASTSSSAPLPPFLLRQLSLPAVVPIPALDLEILCSRLSRRYRLACLPQAPADKLLVYQRCQSHEAAVAVSEVMAAFPGASVSAASYHVGEVEELACSGELVAKAVGCELRSLMLEHGWRCLGETIFVCSTFAESEERTDLCAVNVNVRLGGNDDFEFVVSPDAFRFAAHKGIVRYSPQNNAWISSWSFAHLRLPSSLVLQGSGLQPALKSARASKAMSSLGSFAKLLNAWNFFGQNQLEIKSADLEPSSSILYFYAAQATPFKPSFSRKKPAGKRKLRYSLEHADVDNSNKSSHLDAATSLSNSVSSSSASLFMQVTQERQDCKETQDSFDKDFIPGISEVKKAIPDIENDMLSAKVRDDQNDELNRKVRKAKTRPVNKDLCNSTRTKAETGIANDEFMAKFSSDD</sequence>
<keyword evidence="2" id="KW-1185">Reference proteome</keyword>
<accession>A0AAV5E165</accession>
<gene>
    <name evidence="1" type="primary">gb03430</name>
    <name evidence="1" type="ORF">PR202_gb03430</name>
</gene>
<organism evidence="1 2">
    <name type="scientific">Eleusine coracana subsp. coracana</name>
    <dbReference type="NCBI Taxonomy" id="191504"/>
    <lineage>
        <taxon>Eukaryota</taxon>
        <taxon>Viridiplantae</taxon>
        <taxon>Streptophyta</taxon>
        <taxon>Embryophyta</taxon>
        <taxon>Tracheophyta</taxon>
        <taxon>Spermatophyta</taxon>
        <taxon>Magnoliopsida</taxon>
        <taxon>Liliopsida</taxon>
        <taxon>Poales</taxon>
        <taxon>Poaceae</taxon>
        <taxon>PACMAD clade</taxon>
        <taxon>Chloridoideae</taxon>
        <taxon>Cynodonteae</taxon>
        <taxon>Eleusininae</taxon>
        <taxon>Eleusine</taxon>
    </lineage>
</organism>